<gene>
    <name evidence="1" type="primary">csaX</name>
    <name evidence="1" type="ORF">D1869_14415</name>
</gene>
<proteinExistence type="predicted"/>
<keyword evidence="2" id="KW-1185">Reference proteome</keyword>
<dbReference type="EMBL" id="CP045484">
    <property type="protein sequence ID" value="QGR18249.1"/>
    <property type="molecule type" value="Genomic_DNA"/>
</dbReference>
<reference evidence="1 2" key="1">
    <citation type="submission" date="2019-10" db="EMBL/GenBank/DDBJ databases">
        <title>Genome Sequences from Six Type Strain Members of the Archaeal Family Sulfolobaceae: Acidianus ambivalens, Acidianus infernus, Metallosphaera prunae, Stygiolobus azoricus, Sulfolobus metallicus, and Sulfurisphaera ohwakuensis.</title>
        <authorList>
            <person name="Counts J.A."/>
            <person name="Kelly R.M."/>
        </authorList>
    </citation>
    <scope>NUCLEOTIDE SEQUENCE [LARGE SCALE GENOMIC DNA]</scope>
    <source>
        <strain evidence="1 2">TA-1</strain>
    </source>
</reference>
<dbReference type="InterPro" id="IPR022297">
    <property type="entry name" value="CRISPR-assoc_prot_CsaX"/>
</dbReference>
<sequence>MLLIVPLYNLFGDNLVTQLAVNANELKPMTVKGKPYLEIDDKELRIALDIASDIAQKFEKDNKKPIPLNANDKKVMEKVLKCFNFSSSDSISNVLKNFNIEQSKECYVDNVPSFIKPEYYEFVRIPGKPGGQKMSVKVDSRYVILAIAGWLFSRIGYARVGGETIGVNVFTLTKSMLYNTYGQFSGVKPETAFIFLLADRVIKSGSNISSARVYLMSDAGGQNPTVILGGFSVDFSKLLEKKELIDDDLIRLAQDATNDQSPTSDFSARIVELVYEVIGGAKRVEDLVYLANRYVSMEVRNAKDFCKNNRIYCTAYYYSQKLLSEIGW</sequence>
<accession>A0A650CKB8</accession>
<evidence type="ECO:0000313" key="2">
    <source>
        <dbReference type="Proteomes" id="UP000427373"/>
    </source>
</evidence>
<protein>
    <submittedName>
        <fullName evidence="1">Type I-A CRISPR-associated protein CsaX</fullName>
    </submittedName>
</protein>
<organism evidence="1 2">
    <name type="scientific">Sulfurisphaera ohwakuensis</name>
    <dbReference type="NCBI Taxonomy" id="69656"/>
    <lineage>
        <taxon>Archaea</taxon>
        <taxon>Thermoproteota</taxon>
        <taxon>Thermoprotei</taxon>
        <taxon>Sulfolobales</taxon>
        <taxon>Sulfolobaceae</taxon>
        <taxon>Sulfurisphaera</taxon>
    </lineage>
</organism>
<dbReference type="NCBIfam" id="TIGR03876">
    <property type="entry name" value="cas_csaX"/>
    <property type="match status" value="1"/>
</dbReference>
<dbReference type="KEGG" id="soh:D1869_14415"/>
<evidence type="ECO:0000313" key="1">
    <source>
        <dbReference type="EMBL" id="QGR18249.1"/>
    </source>
</evidence>
<name>A0A650CKB8_SULOH</name>
<dbReference type="Proteomes" id="UP000427373">
    <property type="component" value="Chromosome"/>
</dbReference>
<dbReference type="AlphaFoldDB" id="A0A650CKB8"/>